<gene>
    <name evidence="1" type="ORF">AKJ09_02005</name>
</gene>
<dbReference type="Proteomes" id="UP000064967">
    <property type="component" value="Chromosome"/>
</dbReference>
<protein>
    <submittedName>
        <fullName evidence="1">Tryptophan synthase alpha chain</fullName>
    </submittedName>
</protein>
<proteinExistence type="predicted"/>
<evidence type="ECO:0000313" key="1">
    <source>
        <dbReference type="EMBL" id="AKU95341.1"/>
    </source>
</evidence>
<keyword evidence="2" id="KW-1185">Reference proteome</keyword>
<name>A0A0K1PPN6_9BACT</name>
<organism evidence="1 2">
    <name type="scientific">Labilithrix luteola</name>
    <dbReference type="NCBI Taxonomy" id="1391654"/>
    <lineage>
        <taxon>Bacteria</taxon>
        <taxon>Pseudomonadati</taxon>
        <taxon>Myxococcota</taxon>
        <taxon>Polyangia</taxon>
        <taxon>Polyangiales</taxon>
        <taxon>Labilitrichaceae</taxon>
        <taxon>Labilithrix</taxon>
    </lineage>
</organism>
<dbReference type="KEGG" id="llu:AKJ09_02005"/>
<sequence length="395" mass="42105">MTACGSGSTTLTGTVFAPNKTDPLYNAILYVPNDKLDPFPAGVNCDKCGALASGKPITSALSGPDGKFRLENVPTGDNIPLVIQIGRWRRQVTIPRVDACKDTALDAEQTRLPRNKSEGDIPLIAIDTSFYDPTECILLKIGIDQSEFTAPTGDGRVHLYRGEGASLQGAKIPPASALWQHVENLNRYDLVAFPCQVDDSTKPDSAGRANVKSYADSGGRVFVTDLAQEVINQAPSPWPQTADWGPSGGFNNPASIDTTFPKGAALADWLQATGATTTRGQLELQDTYDRFSKANPPAQRWVYSSTDTQTYSFNTPVEASADNQCGRVVYSSFHIAAEDTSGGGGLGFPGSTVFPTVCSSGPLTAQEKILEFLLFDLASCIQKDDTAPVAPPPVH</sequence>
<dbReference type="AlphaFoldDB" id="A0A0K1PPN6"/>
<reference evidence="1 2" key="1">
    <citation type="submission" date="2015-08" db="EMBL/GenBank/DDBJ databases">
        <authorList>
            <person name="Babu N.S."/>
            <person name="Beckwith C.J."/>
            <person name="Beseler K.G."/>
            <person name="Brison A."/>
            <person name="Carone J.V."/>
            <person name="Caskin T.P."/>
            <person name="Diamond M."/>
            <person name="Durham M.E."/>
            <person name="Foxe J.M."/>
            <person name="Go M."/>
            <person name="Henderson B.A."/>
            <person name="Jones I.B."/>
            <person name="McGettigan J.A."/>
            <person name="Micheletti S.J."/>
            <person name="Nasrallah M.E."/>
            <person name="Ortiz D."/>
            <person name="Piller C.R."/>
            <person name="Privatt S.R."/>
            <person name="Schneider S.L."/>
            <person name="Sharp S."/>
            <person name="Smith T.C."/>
            <person name="Stanton J.D."/>
            <person name="Ullery H.E."/>
            <person name="Wilson R.J."/>
            <person name="Serrano M.G."/>
            <person name="Buck G."/>
            <person name="Lee V."/>
            <person name="Wang Y."/>
            <person name="Carvalho R."/>
            <person name="Voegtly L."/>
            <person name="Shi R."/>
            <person name="Duckworth R."/>
            <person name="Johnson A."/>
            <person name="Loviza R."/>
            <person name="Walstead R."/>
            <person name="Shah Z."/>
            <person name="Kiflezghi M."/>
            <person name="Wade K."/>
            <person name="Ball S.L."/>
            <person name="Bradley K.W."/>
            <person name="Asai D.J."/>
            <person name="Bowman C.A."/>
            <person name="Russell D.A."/>
            <person name="Pope W.H."/>
            <person name="Jacobs-Sera D."/>
            <person name="Hendrix R.W."/>
            <person name="Hatfull G.F."/>
        </authorList>
    </citation>
    <scope>NUCLEOTIDE SEQUENCE [LARGE SCALE GENOMIC DNA]</scope>
    <source>
        <strain evidence="1 2">DSM 27648</strain>
    </source>
</reference>
<dbReference type="EMBL" id="CP012333">
    <property type="protein sequence ID" value="AKU95341.1"/>
    <property type="molecule type" value="Genomic_DNA"/>
</dbReference>
<evidence type="ECO:0000313" key="2">
    <source>
        <dbReference type="Proteomes" id="UP000064967"/>
    </source>
</evidence>
<accession>A0A0K1PPN6</accession>